<feature type="binding site" evidence="10">
    <location>
        <position position="115"/>
    </location>
    <ligand>
        <name>ATP</name>
        <dbReference type="ChEBI" id="CHEBI:30616"/>
    </ligand>
</feature>
<dbReference type="PANTHER" id="PTHR12595:SF0">
    <property type="entry name" value="ADENYLATE KINASE ISOENZYME 6"/>
    <property type="match status" value="1"/>
</dbReference>
<sequence length="177" mass="20018">MGEAKRRLLPNILITGTPGTGKTTTAELIAEQTGLRHINVGELVKSQQLHCGWDEEHDCLILDEDKVCGALEDLMAEGGVVVDHHGCDFFPERWFDLVIVLQTDNTLLYERLERRGYSQKKVSGNVECEIMHVIVEEARESYREEVVQVLPSNTVEELEENVEKTVAWLKQATALRC</sequence>
<reference evidence="11 12" key="1">
    <citation type="journal article" date="2024" name="Nat. Commun.">
        <title>Phylogenomics reveals the evolutionary origins of lichenization in chlorophyte algae.</title>
        <authorList>
            <person name="Puginier C."/>
            <person name="Libourel C."/>
            <person name="Otte J."/>
            <person name="Skaloud P."/>
            <person name="Haon M."/>
            <person name="Grisel S."/>
            <person name="Petersen M."/>
            <person name="Berrin J.G."/>
            <person name="Delaux P.M."/>
            <person name="Dal Grande F."/>
            <person name="Keller J."/>
        </authorList>
    </citation>
    <scope>NUCLEOTIDE SEQUENCE [LARGE SCALE GENOMIC DNA]</scope>
    <source>
        <strain evidence="11 12">SAG 245.80</strain>
    </source>
</reference>
<comment type="subunit">
    <text evidence="10">Interacts with small ribosomal subunit protein uS11. Not a structural component of 43S pre-ribosomes, but transiently interacts with them by binding to uS11.</text>
</comment>
<keyword evidence="9 10" id="KW-0539">Nucleus</keyword>
<protein>
    <recommendedName>
        <fullName evidence="10">Adenylate kinase isoenzyme 6 homolog</fullName>
        <shortName evidence="10">AK6</shortName>
        <ecNumber evidence="10">2.7.4.3</ecNumber>
    </recommendedName>
    <alternativeName>
        <fullName evidence="10">Dual activity adenylate kinase/ATPase</fullName>
        <shortName evidence="10">AK/ATPase</shortName>
    </alternativeName>
</protein>
<keyword evidence="7 10" id="KW-0418">Kinase</keyword>
<dbReference type="GO" id="GO:0005524">
    <property type="term" value="F:ATP binding"/>
    <property type="evidence" value="ECO:0007669"/>
    <property type="project" value="UniProtKB-KW"/>
</dbReference>
<comment type="caution">
    <text evidence="10">Lacks conserved residue(s) required for the propagation of feature annotation.</text>
</comment>
<comment type="catalytic activity">
    <reaction evidence="1 10">
        <text>AMP + ATP = 2 ADP</text>
        <dbReference type="Rhea" id="RHEA:12973"/>
        <dbReference type="ChEBI" id="CHEBI:30616"/>
        <dbReference type="ChEBI" id="CHEBI:456215"/>
        <dbReference type="ChEBI" id="CHEBI:456216"/>
        <dbReference type="EC" id="2.7.4.3"/>
    </reaction>
</comment>
<dbReference type="EMBL" id="JALJOU010000004">
    <property type="protein sequence ID" value="KAK9844114.1"/>
    <property type="molecule type" value="Genomic_DNA"/>
</dbReference>
<dbReference type="GO" id="GO:0006364">
    <property type="term" value="P:rRNA processing"/>
    <property type="evidence" value="ECO:0007669"/>
    <property type="project" value="UniProtKB-KW"/>
</dbReference>
<evidence type="ECO:0000256" key="8">
    <source>
        <dbReference type="ARBA" id="ARBA00022840"/>
    </source>
</evidence>
<accession>A0AAW1SDZ2</accession>
<dbReference type="InterPro" id="IPR027417">
    <property type="entry name" value="P-loop_NTPase"/>
</dbReference>
<evidence type="ECO:0000313" key="12">
    <source>
        <dbReference type="Proteomes" id="UP001445335"/>
    </source>
</evidence>
<keyword evidence="6 10" id="KW-0547">Nucleotide-binding</keyword>
<dbReference type="Gene3D" id="3.40.50.300">
    <property type="entry name" value="P-loop containing nucleotide triphosphate hydrolases"/>
    <property type="match status" value="1"/>
</dbReference>
<feature type="binding site" evidence="10">
    <location>
        <position position="23"/>
    </location>
    <ligand>
        <name>ATP</name>
        <dbReference type="ChEBI" id="CHEBI:30616"/>
    </ligand>
</feature>
<feature type="region of interest" description="LID" evidence="10">
    <location>
        <begin position="114"/>
        <end position="124"/>
    </location>
</feature>
<evidence type="ECO:0000256" key="9">
    <source>
        <dbReference type="ARBA" id="ARBA00023242"/>
    </source>
</evidence>
<proteinExistence type="inferred from homology"/>
<organism evidence="11 12">
    <name type="scientific">Elliptochloris bilobata</name>
    <dbReference type="NCBI Taxonomy" id="381761"/>
    <lineage>
        <taxon>Eukaryota</taxon>
        <taxon>Viridiplantae</taxon>
        <taxon>Chlorophyta</taxon>
        <taxon>core chlorophytes</taxon>
        <taxon>Trebouxiophyceae</taxon>
        <taxon>Trebouxiophyceae incertae sedis</taxon>
        <taxon>Elliptochloris clade</taxon>
        <taxon>Elliptochloris</taxon>
    </lineage>
</organism>
<feature type="region of interest" description="NMPbind" evidence="10">
    <location>
        <begin position="39"/>
        <end position="62"/>
    </location>
</feature>
<feature type="binding site" evidence="10">
    <location>
        <position position="19"/>
    </location>
    <ligand>
        <name>ATP</name>
        <dbReference type="ChEBI" id="CHEBI:30616"/>
    </ligand>
</feature>
<keyword evidence="5 10" id="KW-0808">Transferase</keyword>
<dbReference type="GO" id="GO:0005737">
    <property type="term" value="C:cytoplasm"/>
    <property type="evidence" value="ECO:0007669"/>
    <property type="project" value="UniProtKB-SubCell"/>
</dbReference>
<keyword evidence="2 10" id="KW-0963">Cytoplasm</keyword>
<dbReference type="Pfam" id="PF13238">
    <property type="entry name" value="AAA_18"/>
    <property type="match status" value="1"/>
</dbReference>
<comment type="subcellular location">
    <subcellularLocation>
        <location evidence="10">Cytoplasm</location>
    </subcellularLocation>
    <subcellularLocation>
        <location evidence="10">Nucleus</location>
    </subcellularLocation>
</comment>
<gene>
    <name evidence="11" type="ORF">WJX81_004783</name>
</gene>
<keyword evidence="8 10" id="KW-0067">ATP-binding</keyword>
<evidence type="ECO:0000256" key="7">
    <source>
        <dbReference type="ARBA" id="ARBA00022777"/>
    </source>
</evidence>
<comment type="caution">
    <text evidence="11">The sequence shown here is derived from an EMBL/GenBank/DDBJ whole genome shotgun (WGS) entry which is preliminary data.</text>
</comment>
<comment type="function">
    <text evidence="10">Broad-specificity nucleoside monophosphate (NMP) kinase that catalyzes the reversible transfer of the terminal phosphate group between nucleoside triphosphates and monophosphates. Has also ATPase activity. Involved in the late cytoplasmic maturation steps of the 40S ribosomal particles, specifically 18S rRNA maturation. While NMP activity is not required for ribosome maturation, ATPase activity is. Associates transiently with small ribosomal subunit protein uS11. ATP hydrolysis breaks the interaction with uS11. May temporarily remove uS11 from the ribosome to enable a conformational change of the ribosomal RNA that is needed for the final maturation step of the small ribosomal subunit. Its NMP activity may have a role in nuclear energy homeostasis.</text>
</comment>
<evidence type="ECO:0000256" key="2">
    <source>
        <dbReference type="ARBA" id="ARBA00022490"/>
    </source>
</evidence>
<dbReference type="GO" id="GO:0016887">
    <property type="term" value="F:ATP hydrolysis activity"/>
    <property type="evidence" value="ECO:0007669"/>
    <property type="project" value="UniProtKB-UniRule"/>
</dbReference>
<dbReference type="PANTHER" id="PTHR12595">
    <property type="entry name" value="POS9-ACTIVATING FACTOR FAP7-RELATED"/>
    <property type="match status" value="1"/>
</dbReference>
<evidence type="ECO:0000256" key="5">
    <source>
        <dbReference type="ARBA" id="ARBA00022679"/>
    </source>
</evidence>
<evidence type="ECO:0000256" key="6">
    <source>
        <dbReference type="ARBA" id="ARBA00022741"/>
    </source>
</evidence>
<comment type="similarity">
    <text evidence="10">Belongs to the adenylate kinase family. AK6 subfamily.</text>
</comment>
<dbReference type="Proteomes" id="UP001445335">
    <property type="component" value="Unassembled WGS sequence"/>
</dbReference>
<evidence type="ECO:0000256" key="3">
    <source>
        <dbReference type="ARBA" id="ARBA00022517"/>
    </source>
</evidence>
<dbReference type="InterPro" id="IPR020618">
    <property type="entry name" value="Adenyl_kinase_AK6"/>
</dbReference>
<dbReference type="AlphaFoldDB" id="A0AAW1SDZ2"/>
<evidence type="ECO:0000256" key="4">
    <source>
        <dbReference type="ARBA" id="ARBA00022552"/>
    </source>
</evidence>
<dbReference type="HAMAP" id="MF_00039">
    <property type="entry name" value="Adenylate_kinase_AK6"/>
    <property type="match status" value="1"/>
</dbReference>
<evidence type="ECO:0000256" key="10">
    <source>
        <dbReference type="HAMAP-Rule" id="MF_03173"/>
    </source>
</evidence>
<keyword evidence="4 10" id="KW-0698">rRNA processing</keyword>
<dbReference type="GO" id="GO:0005634">
    <property type="term" value="C:nucleus"/>
    <property type="evidence" value="ECO:0007669"/>
    <property type="project" value="UniProtKB-SubCell"/>
</dbReference>
<name>A0AAW1SDZ2_9CHLO</name>
<feature type="binding site" evidence="10">
    <location>
        <position position="22"/>
    </location>
    <ligand>
        <name>ATP</name>
        <dbReference type="ChEBI" id="CHEBI:30616"/>
    </ligand>
</feature>
<evidence type="ECO:0000313" key="11">
    <source>
        <dbReference type="EMBL" id="KAK9844114.1"/>
    </source>
</evidence>
<feature type="binding site" evidence="10">
    <location>
        <position position="24"/>
    </location>
    <ligand>
        <name>ATP</name>
        <dbReference type="ChEBI" id="CHEBI:30616"/>
    </ligand>
</feature>
<dbReference type="FunFam" id="3.40.50.300:FF:000372">
    <property type="entry name" value="Adenylate kinase isoenzyme 6 homolog"/>
    <property type="match status" value="1"/>
</dbReference>
<dbReference type="GO" id="GO:0042274">
    <property type="term" value="P:ribosomal small subunit biogenesis"/>
    <property type="evidence" value="ECO:0007669"/>
    <property type="project" value="UniProtKB-UniRule"/>
</dbReference>
<keyword evidence="3 10" id="KW-0690">Ribosome biogenesis</keyword>
<keyword evidence="12" id="KW-1185">Reference proteome</keyword>
<dbReference type="GO" id="GO:0004017">
    <property type="term" value="F:AMP kinase activity"/>
    <property type="evidence" value="ECO:0007669"/>
    <property type="project" value="UniProtKB-UniRule"/>
</dbReference>
<comment type="catalytic activity">
    <reaction evidence="10">
        <text>ATP + H2O = ADP + phosphate + H(+)</text>
        <dbReference type="Rhea" id="RHEA:13065"/>
        <dbReference type="ChEBI" id="CHEBI:15377"/>
        <dbReference type="ChEBI" id="CHEBI:15378"/>
        <dbReference type="ChEBI" id="CHEBI:30616"/>
        <dbReference type="ChEBI" id="CHEBI:43474"/>
        <dbReference type="ChEBI" id="CHEBI:456216"/>
    </reaction>
</comment>
<dbReference type="EC" id="2.7.4.3" evidence="10"/>
<evidence type="ECO:0000256" key="1">
    <source>
        <dbReference type="ARBA" id="ARBA00000582"/>
    </source>
</evidence>
<feature type="binding site" evidence="10">
    <location>
        <position position="21"/>
    </location>
    <ligand>
        <name>ATP</name>
        <dbReference type="ChEBI" id="CHEBI:30616"/>
    </ligand>
</feature>
<dbReference type="SUPFAM" id="SSF52540">
    <property type="entry name" value="P-loop containing nucleoside triphosphate hydrolases"/>
    <property type="match status" value="1"/>
</dbReference>